<evidence type="ECO:0000256" key="1">
    <source>
        <dbReference type="SAM" id="MobiDB-lite"/>
    </source>
</evidence>
<dbReference type="EMBL" id="BARU01033020">
    <property type="protein sequence ID" value="GAH63022.1"/>
    <property type="molecule type" value="Genomic_DNA"/>
</dbReference>
<name>X1H0U1_9ZZZZ</name>
<reference evidence="2" key="1">
    <citation type="journal article" date="2014" name="Front. Microbiol.">
        <title>High frequency of phylogenetically diverse reductive dehalogenase-homologous genes in deep subseafloor sedimentary metagenomes.</title>
        <authorList>
            <person name="Kawai M."/>
            <person name="Futagami T."/>
            <person name="Toyoda A."/>
            <person name="Takaki Y."/>
            <person name="Nishi S."/>
            <person name="Hori S."/>
            <person name="Arai W."/>
            <person name="Tsubouchi T."/>
            <person name="Morono Y."/>
            <person name="Uchiyama I."/>
            <person name="Ito T."/>
            <person name="Fujiyama A."/>
            <person name="Inagaki F."/>
            <person name="Takami H."/>
        </authorList>
    </citation>
    <scope>NUCLEOTIDE SEQUENCE</scope>
    <source>
        <strain evidence="2">Expedition CK06-06</strain>
    </source>
</reference>
<organism evidence="2">
    <name type="scientific">marine sediment metagenome</name>
    <dbReference type="NCBI Taxonomy" id="412755"/>
    <lineage>
        <taxon>unclassified sequences</taxon>
        <taxon>metagenomes</taxon>
        <taxon>ecological metagenomes</taxon>
    </lineage>
</organism>
<comment type="caution">
    <text evidence="2">The sequence shown here is derived from an EMBL/GenBank/DDBJ whole genome shotgun (WGS) entry which is preliminary data.</text>
</comment>
<dbReference type="AlphaFoldDB" id="X1H0U1"/>
<feature type="region of interest" description="Disordered" evidence="1">
    <location>
        <begin position="1"/>
        <end position="27"/>
    </location>
</feature>
<proteinExistence type="predicted"/>
<gene>
    <name evidence="2" type="ORF">S03H2_51995</name>
</gene>
<evidence type="ECO:0000313" key="2">
    <source>
        <dbReference type="EMBL" id="GAH63022.1"/>
    </source>
</evidence>
<protein>
    <submittedName>
        <fullName evidence="2">Uncharacterized protein</fullName>
    </submittedName>
</protein>
<sequence length="54" mass="5828">MIQPYLDPKKSLPIPPVAPGGPHFAECEPGILSQAQLDFPYSHPDADTQKGAKK</sequence>
<accession>X1H0U1</accession>